<feature type="compositionally biased region" description="Basic residues" evidence="1">
    <location>
        <begin position="106"/>
        <end position="131"/>
    </location>
</feature>
<dbReference type="EMBL" id="FLQU01001820">
    <property type="protein sequence ID" value="SBS94603.1"/>
    <property type="molecule type" value="Genomic_DNA"/>
</dbReference>
<sequence>MARLKKKKKKGVERSKNIYHSEKLGSVIWREIAYAEREGMEKNEACPPLNYPYWNIQYFYKNIDNLPLSRCGCKKIPTIVESSHNRRGCVDKASPAEKLTYGIGSKRGKKKKGKGKKGKREKQKAKSKKREAKSEKQNRGK</sequence>
<organism evidence="2 3">
    <name type="scientific">Plasmodium ovale curtisi</name>
    <dbReference type="NCBI Taxonomy" id="864141"/>
    <lineage>
        <taxon>Eukaryota</taxon>
        <taxon>Sar</taxon>
        <taxon>Alveolata</taxon>
        <taxon>Apicomplexa</taxon>
        <taxon>Aconoidasida</taxon>
        <taxon>Haemosporida</taxon>
        <taxon>Plasmodiidae</taxon>
        <taxon>Plasmodium</taxon>
        <taxon>Plasmodium (Plasmodium)</taxon>
    </lineage>
</organism>
<evidence type="ECO:0000313" key="3">
    <source>
        <dbReference type="Proteomes" id="UP000078560"/>
    </source>
</evidence>
<protein>
    <submittedName>
        <fullName evidence="2">Uncharacterized protein</fullName>
    </submittedName>
</protein>
<feature type="compositionally biased region" description="Basic and acidic residues" evidence="1">
    <location>
        <begin position="132"/>
        <end position="141"/>
    </location>
</feature>
<name>A0A1A8WNZ2_PLAOA</name>
<dbReference type="Proteomes" id="UP000078560">
    <property type="component" value="Unassembled WGS sequence"/>
</dbReference>
<evidence type="ECO:0000313" key="2">
    <source>
        <dbReference type="EMBL" id="SBS94603.1"/>
    </source>
</evidence>
<dbReference type="AlphaFoldDB" id="A0A1A8WNZ2"/>
<reference evidence="3" key="1">
    <citation type="submission" date="2016-05" db="EMBL/GenBank/DDBJ databases">
        <authorList>
            <person name="Naeem Raeece"/>
        </authorList>
    </citation>
    <scope>NUCLEOTIDE SEQUENCE [LARGE SCALE GENOMIC DNA]</scope>
</reference>
<evidence type="ECO:0000256" key="1">
    <source>
        <dbReference type="SAM" id="MobiDB-lite"/>
    </source>
</evidence>
<gene>
    <name evidence="2" type="ORF">POVCU2_0089350</name>
</gene>
<feature type="region of interest" description="Disordered" evidence="1">
    <location>
        <begin position="100"/>
        <end position="141"/>
    </location>
</feature>
<accession>A0A1A8WNZ2</accession>
<proteinExistence type="predicted"/>